<evidence type="ECO:0000256" key="2">
    <source>
        <dbReference type="SAM" id="Phobius"/>
    </source>
</evidence>
<dbReference type="SUPFAM" id="SSF53448">
    <property type="entry name" value="Nucleotide-diphospho-sugar transferases"/>
    <property type="match status" value="1"/>
</dbReference>
<organism evidence="4 5">
    <name type="scientific">Microbacterium rhizomatis</name>
    <dbReference type="NCBI Taxonomy" id="1631477"/>
    <lineage>
        <taxon>Bacteria</taxon>
        <taxon>Bacillati</taxon>
        <taxon>Actinomycetota</taxon>
        <taxon>Actinomycetes</taxon>
        <taxon>Micrococcales</taxon>
        <taxon>Microbacteriaceae</taxon>
        <taxon>Microbacterium</taxon>
    </lineage>
</organism>
<keyword evidence="2" id="KW-0472">Membrane</keyword>
<accession>A0A5J5J892</accession>
<comment type="caution">
    <text evidence="4">The sequence shown here is derived from an EMBL/GenBank/DDBJ whole genome shotgun (WGS) entry which is preliminary data.</text>
</comment>
<feature type="transmembrane region" description="Helical" evidence="2">
    <location>
        <begin position="230"/>
        <end position="254"/>
    </location>
</feature>
<dbReference type="InterPro" id="IPR050256">
    <property type="entry name" value="Glycosyltransferase_2"/>
</dbReference>
<dbReference type="AlphaFoldDB" id="A0A5J5J892"/>
<dbReference type="EMBL" id="VYSA01000001">
    <property type="protein sequence ID" value="KAA9111235.1"/>
    <property type="molecule type" value="Genomic_DNA"/>
</dbReference>
<name>A0A5J5J892_9MICO</name>
<dbReference type="OrthoDB" id="9811884at2"/>
<proteinExistence type="inferred from homology"/>
<dbReference type="InterPro" id="IPR029044">
    <property type="entry name" value="Nucleotide-diphossugar_trans"/>
</dbReference>
<dbReference type="GO" id="GO:0016740">
    <property type="term" value="F:transferase activity"/>
    <property type="evidence" value="ECO:0007669"/>
    <property type="project" value="UniProtKB-KW"/>
</dbReference>
<dbReference type="CDD" id="cd04187">
    <property type="entry name" value="DPM1_like_bac"/>
    <property type="match status" value="1"/>
</dbReference>
<evidence type="ECO:0000256" key="1">
    <source>
        <dbReference type="ARBA" id="ARBA00006739"/>
    </source>
</evidence>
<dbReference type="Pfam" id="PF00535">
    <property type="entry name" value="Glycos_transf_2"/>
    <property type="match status" value="1"/>
</dbReference>
<dbReference type="RefSeq" id="WP_150448004.1">
    <property type="nucleotide sequence ID" value="NZ_VYSA01000001.1"/>
</dbReference>
<evidence type="ECO:0000259" key="3">
    <source>
        <dbReference type="Pfam" id="PF00535"/>
    </source>
</evidence>
<keyword evidence="2" id="KW-1133">Transmembrane helix</keyword>
<dbReference type="GO" id="GO:0005886">
    <property type="term" value="C:plasma membrane"/>
    <property type="evidence" value="ECO:0007669"/>
    <property type="project" value="TreeGrafter"/>
</dbReference>
<protein>
    <submittedName>
        <fullName evidence="4">Glycosyltransferase family 2 protein</fullName>
    </submittedName>
</protein>
<evidence type="ECO:0000313" key="4">
    <source>
        <dbReference type="EMBL" id="KAA9111235.1"/>
    </source>
</evidence>
<keyword evidence="2" id="KW-0812">Transmembrane</keyword>
<reference evidence="5" key="1">
    <citation type="submission" date="2019-09" db="EMBL/GenBank/DDBJ databases">
        <title>Mumia zhuanghuii sp. nov. isolated from the intestinal contents of plateau pika (Ochotona curzoniae) in the Qinghai-Tibet plateau of China.</title>
        <authorList>
            <person name="Tian Z."/>
        </authorList>
    </citation>
    <scope>NUCLEOTIDE SEQUENCE [LARGE SCALE GENOMIC DNA]</scope>
    <source>
        <strain evidence="5">JCM 30598</strain>
    </source>
</reference>
<dbReference type="Proteomes" id="UP000325827">
    <property type="component" value="Unassembled WGS sequence"/>
</dbReference>
<sequence length="309" mass="34029">MTDFSIVIPVYGNEHNIVALVARLTELMPELPESTEVVFVVDGSPDDSYAVLASILPTAAFRSQLLQHSRNFGSFAAIRTGLGAAHGDAIGVMAADLQEPAELMVEFQRALSSGAVDVAVGRRIAREDPAMTSLGSRAFWSLYRRVVIKEIPPGGVDVFGCTRAVADELVRLDEAHSSLVAQLYWVGFRRAEIPYRRQQREHGESGWTLRKRVKYLLDSVFSFTNLPLDLLLLGGLVGTVAVLVIAAVVLGFYIAGAIHEPGYVPLMLTILFSTFLTMMSIGIVGAYIWRIFENTKRRPSSIVMSREEW</sequence>
<dbReference type="Gene3D" id="3.90.550.10">
    <property type="entry name" value="Spore Coat Polysaccharide Biosynthesis Protein SpsA, Chain A"/>
    <property type="match status" value="1"/>
</dbReference>
<dbReference type="InterPro" id="IPR001173">
    <property type="entry name" value="Glyco_trans_2-like"/>
</dbReference>
<gene>
    <name evidence="4" type="ORF">F6B43_06480</name>
</gene>
<feature type="domain" description="Glycosyltransferase 2-like" evidence="3">
    <location>
        <begin position="5"/>
        <end position="134"/>
    </location>
</feature>
<feature type="transmembrane region" description="Helical" evidence="2">
    <location>
        <begin position="266"/>
        <end position="289"/>
    </location>
</feature>
<dbReference type="PANTHER" id="PTHR48090">
    <property type="entry name" value="UNDECAPRENYL-PHOSPHATE 4-DEOXY-4-FORMAMIDO-L-ARABINOSE TRANSFERASE-RELATED"/>
    <property type="match status" value="1"/>
</dbReference>
<dbReference type="PANTHER" id="PTHR48090:SF8">
    <property type="entry name" value="GLYCOSYLTRANSFERASE CSBB-RELATED"/>
    <property type="match status" value="1"/>
</dbReference>
<keyword evidence="5" id="KW-1185">Reference proteome</keyword>
<evidence type="ECO:0000313" key="5">
    <source>
        <dbReference type="Proteomes" id="UP000325827"/>
    </source>
</evidence>
<comment type="similarity">
    <text evidence="1">Belongs to the glycosyltransferase 2 family.</text>
</comment>
<keyword evidence="4" id="KW-0808">Transferase</keyword>